<accession>F2LV30</accession>
<dbReference type="KEGG" id="hmr:Hipma_0644"/>
<dbReference type="OrthoDB" id="5393855at2"/>
<evidence type="ECO:0000313" key="3">
    <source>
        <dbReference type="Proteomes" id="UP000008139"/>
    </source>
</evidence>
<keyword evidence="1" id="KW-0472">Membrane</keyword>
<sequence>MAKGADKGGGGNDTVLVAGMGDLQKPLNLLQAIEEIQHMSAMEKDMEEPLDKNFLSIKQRLDFFAIGFRNGLLNGFVTALLTPLALGVLDKIIPLFGDAQPTFFDKIYAFLLAMGFSLGFAIFLSSLHKCYVGTVSKGMINNLFGGLSAGILLKVSLVFLIYNWIFVKLTPERVYNTLVQVHKIFPKANLVPVYKWILEFKNVLPESIVFIALTSLLMVILPTITLAVTSIRNKVRKETEID</sequence>
<protein>
    <submittedName>
        <fullName evidence="2">Uncharacterized protein</fullName>
    </submittedName>
</protein>
<name>F2LV30_HIPMA</name>
<reference evidence="3" key="2">
    <citation type="submission" date="2011-03" db="EMBL/GenBank/DDBJ databases">
        <title>The complete genome of Hippea maritima DSM 10411.</title>
        <authorList>
            <consortium name="US DOE Joint Genome Institute (JGI-PGF)"/>
            <person name="Lucas S."/>
            <person name="Copeland A."/>
            <person name="Lapidus A."/>
            <person name="Bruce D."/>
            <person name="Goodwin L."/>
            <person name="Pitluck S."/>
            <person name="Peters L."/>
            <person name="Kyrpides N."/>
            <person name="Mavromatis K."/>
            <person name="Pagani I."/>
            <person name="Ivanova N."/>
            <person name="Mikhailova N."/>
            <person name="Lu M."/>
            <person name="Detter J.C."/>
            <person name="Tapia R."/>
            <person name="Han C."/>
            <person name="Land M."/>
            <person name="Hauser L."/>
            <person name="Markowitz V."/>
            <person name="Cheng J.-F."/>
            <person name="Hugenholtz P."/>
            <person name="Woyke T."/>
            <person name="Wu D."/>
            <person name="Spring S."/>
            <person name="Schroeder M."/>
            <person name="Brambilla E."/>
            <person name="Klenk H.-P."/>
            <person name="Eisen J.A."/>
        </authorList>
    </citation>
    <scope>NUCLEOTIDE SEQUENCE [LARGE SCALE GENOMIC DNA]</scope>
    <source>
        <strain evidence="3">ATCC 700847 / DSM 10411 / MH2</strain>
    </source>
</reference>
<reference evidence="2 3" key="1">
    <citation type="journal article" date="2011" name="Stand. Genomic Sci.">
        <title>Complete genome sequence of the thermophilic sulfur-reducer Hippea maritima type strain (MH(2)).</title>
        <authorList>
            <person name="Huntemann M."/>
            <person name="Lu M."/>
            <person name="Nolan M."/>
            <person name="Lapidus A."/>
            <person name="Lucas S."/>
            <person name="Hammon N."/>
            <person name="Deshpande S."/>
            <person name="Cheng J.F."/>
            <person name="Tapia R."/>
            <person name="Han C."/>
            <person name="Goodwin L."/>
            <person name="Pitluck S."/>
            <person name="Liolios K."/>
            <person name="Pagani I."/>
            <person name="Ivanova N."/>
            <person name="Ovchinikova G."/>
            <person name="Pati A."/>
            <person name="Chen A."/>
            <person name="Palaniappan K."/>
            <person name="Land M."/>
            <person name="Hauser L."/>
            <person name="Jeffries C.D."/>
            <person name="Detter J.C."/>
            <person name="Brambilla E.M."/>
            <person name="Rohde M."/>
            <person name="Spring S."/>
            <person name="Goker M."/>
            <person name="Woyke T."/>
            <person name="Bristow J."/>
            <person name="Eisen J.A."/>
            <person name="Markowitz V."/>
            <person name="Hugenholtz P."/>
            <person name="Kyrpides N.C."/>
            <person name="Klenk H.P."/>
            <person name="Mavromatis K."/>
        </authorList>
    </citation>
    <scope>NUCLEOTIDE SEQUENCE [LARGE SCALE GENOMIC DNA]</scope>
    <source>
        <strain evidence="3">ATCC 700847 / DSM 10411 / MH2</strain>
    </source>
</reference>
<dbReference type="InParanoid" id="F2LV30"/>
<dbReference type="Proteomes" id="UP000008139">
    <property type="component" value="Chromosome"/>
</dbReference>
<feature type="transmembrane region" description="Helical" evidence="1">
    <location>
        <begin position="139"/>
        <end position="165"/>
    </location>
</feature>
<evidence type="ECO:0000313" key="2">
    <source>
        <dbReference type="EMBL" id="AEA33614.1"/>
    </source>
</evidence>
<gene>
    <name evidence="2" type="ordered locus">Hipma_0644</name>
</gene>
<dbReference type="HOGENOM" id="CLU_098636_0_0_7"/>
<dbReference type="EMBL" id="CP002606">
    <property type="protein sequence ID" value="AEA33614.1"/>
    <property type="molecule type" value="Genomic_DNA"/>
</dbReference>
<dbReference type="RefSeq" id="WP_013681655.1">
    <property type="nucleotide sequence ID" value="NC_015318.1"/>
</dbReference>
<evidence type="ECO:0000256" key="1">
    <source>
        <dbReference type="SAM" id="Phobius"/>
    </source>
</evidence>
<feature type="transmembrane region" description="Helical" evidence="1">
    <location>
        <begin position="107"/>
        <end position="127"/>
    </location>
</feature>
<organism evidence="2 3">
    <name type="scientific">Hippea maritima (strain ATCC 700847 / DSM 10411 / MH2)</name>
    <dbReference type="NCBI Taxonomy" id="760142"/>
    <lineage>
        <taxon>Bacteria</taxon>
        <taxon>Pseudomonadati</taxon>
        <taxon>Campylobacterota</taxon>
        <taxon>Desulfurellia</taxon>
        <taxon>Desulfurellales</taxon>
        <taxon>Hippeaceae</taxon>
        <taxon>Hippea</taxon>
    </lineage>
</organism>
<dbReference type="AlphaFoldDB" id="F2LV30"/>
<feature type="transmembrane region" description="Helical" evidence="1">
    <location>
        <begin position="63"/>
        <end position="87"/>
    </location>
</feature>
<proteinExistence type="predicted"/>
<keyword evidence="1" id="KW-1133">Transmembrane helix</keyword>
<dbReference type="STRING" id="760142.Hipma_0644"/>
<dbReference type="eggNOG" id="ENOG5032TNE">
    <property type="taxonomic scope" value="Bacteria"/>
</dbReference>
<keyword evidence="3" id="KW-1185">Reference proteome</keyword>
<feature type="transmembrane region" description="Helical" evidence="1">
    <location>
        <begin position="208"/>
        <end position="228"/>
    </location>
</feature>
<keyword evidence="1" id="KW-0812">Transmembrane</keyword>